<feature type="domain" description="Amidase" evidence="4">
    <location>
        <begin position="32"/>
        <end position="168"/>
    </location>
</feature>
<keyword evidence="2" id="KW-0378">Hydrolase</keyword>
<dbReference type="AlphaFoldDB" id="A0A9N9L072"/>
<gene>
    <name evidence="5" type="ORF">HYFRA_00008776</name>
</gene>
<evidence type="ECO:0000256" key="2">
    <source>
        <dbReference type="ARBA" id="ARBA00022801"/>
    </source>
</evidence>
<feature type="region of interest" description="Disordered" evidence="3">
    <location>
        <begin position="1"/>
        <end position="28"/>
    </location>
</feature>
<feature type="compositionally biased region" description="Basic and acidic residues" evidence="3">
    <location>
        <begin position="1"/>
        <end position="11"/>
    </location>
</feature>
<comment type="similarity">
    <text evidence="1">Belongs to the amidase family.</text>
</comment>
<dbReference type="Gene3D" id="3.90.1300.10">
    <property type="entry name" value="Amidase signature (AS) domain"/>
    <property type="match status" value="1"/>
</dbReference>
<dbReference type="SUPFAM" id="SSF75304">
    <property type="entry name" value="Amidase signature (AS) enzymes"/>
    <property type="match status" value="1"/>
</dbReference>
<evidence type="ECO:0000313" key="6">
    <source>
        <dbReference type="Proteomes" id="UP000696280"/>
    </source>
</evidence>
<accession>A0A9N9L072</accession>
<reference evidence="5" key="1">
    <citation type="submission" date="2021-07" db="EMBL/GenBank/DDBJ databases">
        <authorList>
            <person name="Durling M."/>
        </authorList>
    </citation>
    <scope>NUCLEOTIDE SEQUENCE</scope>
</reference>
<evidence type="ECO:0000256" key="1">
    <source>
        <dbReference type="ARBA" id="ARBA00009199"/>
    </source>
</evidence>
<dbReference type="GO" id="GO:0016787">
    <property type="term" value="F:hydrolase activity"/>
    <property type="evidence" value="ECO:0007669"/>
    <property type="project" value="UniProtKB-KW"/>
</dbReference>
<evidence type="ECO:0000313" key="5">
    <source>
        <dbReference type="EMBL" id="CAG8955923.1"/>
    </source>
</evidence>
<protein>
    <recommendedName>
        <fullName evidence="4">Amidase domain-containing protein</fullName>
    </recommendedName>
</protein>
<evidence type="ECO:0000259" key="4">
    <source>
        <dbReference type="Pfam" id="PF01425"/>
    </source>
</evidence>
<dbReference type="Proteomes" id="UP000696280">
    <property type="component" value="Unassembled WGS sequence"/>
</dbReference>
<name>A0A9N9L072_9HELO</name>
<dbReference type="OrthoDB" id="6428749at2759"/>
<dbReference type="InterPro" id="IPR023631">
    <property type="entry name" value="Amidase_dom"/>
</dbReference>
<comment type="caution">
    <text evidence="5">The sequence shown here is derived from an EMBL/GenBank/DDBJ whole genome shotgun (WGS) entry which is preliminary data.</text>
</comment>
<evidence type="ECO:0000256" key="3">
    <source>
        <dbReference type="SAM" id="MobiDB-lite"/>
    </source>
</evidence>
<dbReference type="PANTHER" id="PTHR46072:SF6">
    <property type="entry name" value="AMIDASE, PUTATIVE (AFU_ORTHOLOGUE AFUA_1G14530)-RELATED"/>
    <property type="match status" value="1"/>
</dbReference>
<dbReference type="InterPro" id="IPR036928">
    <property type="entry name" value="AS_sf"/>
</dbReference>
<dbReference type="Pfam" id="PF01425">
    <property type="entry name" value="Amidase"/>
    <property type="match status" value="1"/>
</dbReference>
<organism evidence="5 6">
    <name type="scientific">Hymenoscyphus fraxineus</name>
    <dbReference type="NCBI Taxonomy" id="746836"/>
    <lineage>
        <taxon>Eukaryota</taxon>
        <taxon>Fungi</taxon>
        <taxon>Dikarya</taxon>
        <taxon>Ascomycota</taxon>
        <taxon>Pezizomycotina</taxon>
        <taxon>Leotiomycetes</taxon>
        <taxon>Helotiales</taxon>
        <taxon>Helotiaceae</taxon>
        <taxon>Hymenoscyphus</taxon>
    </lineage>
</organism>
<dbReference type="PANTHER" id="PTHR46072">
    <property type="entry name" value="AMIDASE-RELATED-RELATED"/>
    <property type="match status" value="1"/>
</dbReference>
<sequence>MVANKLFDRNNVRRSSQAHPGLRLRRRPDSHEPLCRLHVLPISLKDSYQIPGIDATTGLTALISHPSTSYSSLPALLLSLGAVLYVKTNVPQTMMTADSHNHVIGRTVNPHNTSLTAGGGSGGEGALIALKGSVIGFGTDLAGSIRIPAMCDGVYGFKPSVGSFQLRGSKSRLWRGARACGLSLCRAVGEYGENL</sequence>
<proteinExistence type="inferred from homology"/>
<dbReference type="EMBL" id="CAJVRL010000067">
    <property type="protein sequence ID" value="CAG8955923.1"/>
    <property type="molecule type" value="Genomic_DNA"/>
</dbReference>
<keyword evidence="6" id="KW-1185">Reference proteome</keyword>